<evidence type="ECO:0000256" key="3">
    <source>
        <dbReference type="ARBA" id="ARBA00022840"/>
    </source>
</evidence>
<dbReference type="NCBIfam" id="TIGR02727">
    <property type="entry name" value="MTHFS_bact"/>
    <property type="match status" value="1"/>
</dbReference>
<gene>
    <name evidence="6" type="primary">ygfA</name>
    <name evidence="6" type="ORF">GCM10009332_06690</name>
</gene>
<dbReference type="GO" id="GO:0030272">
    <property type="term" value="F:5-formyltetrahydrofolate cyclo-ligase activity"/>
    <property type="evidence" value="ECO:0007669"/>
    <property type="project" value="UniProtKB-EC"/>
</dbReference>
<dbReference type="GO" id="GO:0009396">
    <property type="term" value="P:folic acid-containing compound biosynthetic process"/>
    <property type="evidence" value="ECO:0007669"/>
    <property type="project" value="TreeGrafter"/>
</dbReference>
<dbReference type="PANTHER" id="PTHR23407">
    <property type="entry name" value="ATPASE INHIBITOR/5-FORMYLTETRAHYDROFOLATE CYCLO-LIGASE"/>
    <property type="match status" value="1"/>
</dbReference>
<sequence>MSVDRQLIRKQIRQIRRALSPEQQNLAEHQATAHMLSVLNTLGPKRVAIYLSHDGELNTNSLIAALWQQNIEVVLPRLHPFSQGNLQFYHYHRETPMVVNPYGIAEPKLDIQTLRSTDSIDVMITPLVAFDHQGNRMGMGKGFYDRTLAHRRVSAKGGKTPLAIGFAHTCQQVPSLPCEAWDIPLEMLITPEKIFDFSACVQHIE</sequence>
<keyword evidence="7" id="KW-1185">Reference proteome</keyword>
<dbReference type="Proteomes" id="UP000613743">
    <property type="component" value="Unassembled WGS sequence"/>
</dbReference>
<comment type="similarity">
    <text evidence="1 5">Belongs to the 5-formyltetrahydrofolate cyclo-ligase family.</text>
</comment>
<name>A0A917JLQ5_9GAMM</name>
<feature type="binding site" evidence="4">
    <location>
        <begin position="136"/>
        <end position="144"/>
    </location>
    <ligand>
        <name>ATP</name>
        <dbReference type="ChEBI" id="CHEBI:30616"/>
    </ligand>
</feature>
<evidence type="ECO:0000256" key="1">
    <source>
        <dbReference type="ARBA" id="ARBA00010638"/>
    </source>
</evidence>
<dbReference type="AlphaFoldDB" id="A0A917JLQ5"/>
<dbReference type="InterPro" id="IPR002698">
    <property type="entry name" value="FTHF_cligase"/>
</dbReference>
<dbReference type="GO" id="GO:0035999">
    <property type="term" value="P:tetrahydrofolate interconversion"/>
    <property type="evidence" value="ECO:0007669"/>
    <property type="project" value="TreeGrafter"/>
</dbReference>
<dbReference type="Pfam" id="PF01812">
    <property type="entry name" value="5-FTHF_cyc-lig"/>
    <property type="match status" value="1"/>
</dbReference>
<reference evidence="6" key="1">
    <citation type="journal article" date="2014" name="Int. J. Syst. Evol. Microbiol.">
        <title>Complete genome sequence of Corynebacterium casei LMG S-19264T (=DSM 44701T), isolated from a smear-ripened cheese.</title>
        <authorList>
            <consortium name="US DOE Joint Genome Institute (JGI-PGF)"/>
            <person name="Walter F."/>
            <person name="Albersmeier A."/>
            <person name="Kalinowski J."/>
            <person name="Ruckert C."/>
        </authorList>
    </citation>
    <scope>NUCLEOTIDE SEQUENCE</scope>
    <source>
        <strain evidence="6">JCM 30804</strain>
    </source>
</reference>
<dbReference type="InterPro" id="IPR024185">
    <property type="entry name" value="FTHF_cligase-like_sf"/>
</dbReference>
<organism evidence="6 7">
    <name type="scientific">Shewanella gelidii</name>
    <dbReference type="NCBI Taxonomy" id="1642821"/>
    <lineage>
        <taxon>Bacteria</taxon>
        <taxon>Pseudomonadati</taxon>
        <taxon>Pseudomonadota</taxon>
        <taxon>Gammaproteobacteria</taxon>
        <taxon>Alteromonadales</taxon>
        <taxon>Shewanellaceae</taxon>
        <taxon>Shewanella</taxon>
    </lineage>
</organism>
<reference evidence="6" key="2">
    <citation type="submission" date="2020-09" db="EMBL/GenBank/DDBJ databases">
        <authorList>
            <person name="Sun Q."/>
            <person name="Ohkuma M."/>
        </authorList>
    </citation>
    <scope>NUCLEOTIDE SEQUENCE</scope>
    <source>
        <strain evidence="6">JCM 30804</strain>
    </source>
</reference>
<feature type="binding site" evidence="4">
    <location>
        <position position="56"/>
    </location>
    <ligand>
        <name>substrate</name>
    </ligand>
</feature>
<accession>A0A917JLQ5</accession>
<dbReference type="Gene3D" id="3.40.50.10420">
    <property type="entry name" value="NagB/RpiA/CoA transferase-like"/>
    <property type="match status" value="1"/>
</dbReference>
<dbReference type="GO" id="GO:0005524">
    <property type="term" value="F:ATP binding"/>
    <property type="evidence" value="ECO:0007669"/>
    <property type="project" value="UniProtKB-KW"/>
</dbReference>
<evidence type="ECO:0000256" key="5">
    <source>
        <dbReference type="RuleBase" id="RU361279"/>
    </source>
</evidence>
<evidence type="ECO:0000256" key="4">
    <source>
        <dbReference type="PIRSR" id="PIRSR006806-1"/>
    </source>
</evidence>
<protein>
    <recommendedName>
        <fullName evidence="5">5-formyltetrahydrofolate cyclo-ligase</fullName>
        <ecNumber evidence="5">6.3.3.2</ecNumber>
    </recommendedName>
</protein>
<dbReference type="EC" id="6.3.3.2" evidence="5"/>
<evidence type="ECO:0000313" key="7">
    <source>
        <dbReference type="Proteomes" id="UP000613743"/>
    </source>
</evidence>
<keyword evidence="2 4" id="KW-0547">Nucleotide-binding</keyword>
<evidence type="ECO:0000256" key="2">
    <source>
        <dbReference type="ARBA" id="ARBA00022741"/>
    </source>
</evidence>
<comment type="catalytic activity">
    <reaction evidence="5">
        <text>(6S)-5-formyl-5,6,7,8-tetrahydrofolate + ATP = (6R)-5,10-methenyltetrahydrofolate + ADP + phosphate</text>
        <dbReference type="Rhea" id="RHEA:10488"/>
        <dbReference type="ChEBI" id="CHEBI:30616"/>
        <dbReference type="ChEBI" id="CHEBI:43474"/>
        <dbReference type="ChEBI" id="CHEBI:57455"/>
        <dbReference type="ChEBI" id="CHEBI:57457"/>
        <dbReference type="ChEBI" id="CHEBI:456216"/>
        <dbReference type="EC" id="6.3.3.2"/>
    </reaction>
</comment>
<feature type="binding site" evidence="4">
    <location>
        <position position="51"/>
    </location>
    <ligand>
        <name>substrate</name>
    </ligand>
</feature>
<comment type="cofactor">
    <cofactor evidence="5">
        <name>Mg(2+)</name>
        <dbReference type="ChEBI" id="CHEBI:18420"/>
    </cofactor>
</comment>
<dbReference type="RefSeq" id="WP_188917774.1">
    <property type="nucleotide sequence ID" value="NZ_BMPZ01000001.1"/>
</dbReference>
<dbReference type="InterPro" id="IPR037171">
    <property type="entry name" value="NagB/RpiA_transferase-like"/>
</dbReference>
<feature type="binding site" evidence="4">
    <location>
        <begin position="5"/>
        <end position="9"/>
    </location>
    <ligand>
        <name>ATP</name>
        <dbReference type="ChEBI" id="CHEBI:30616"/>
    </ligand>
</feature>
<dbReference type="PIRSF" id="PIRSF006806">
    <property type="entry name" value="FTHF_cligase"/>
    <property type="match status" value="1"/>
</dbReference>
<keyword evidence="5" id="KW-0479">Metal-binding</keyword>
<dbReference type="EMBL" id="BMPZ01000001">
    <property type="protein sequence ID" value="GGI71985.1"/>
    <property type="molecule type" value="Genomic_DNA"/>
</dbReference>
<keyword evidence="5" id="KW-0460">Magnesium</keyword>
<comment type="caution">
    <text evidence="6">The sequence shown here is derived from an EMBL/GenBank/DDBJ whole genome shotgun (WGS) entry which is preliminary data.</text>
</comment>
<dbReference type="PANTHER" id="PTHR23407:SF1">
    <property type="entry name" value="5-FORMYLTETRAHYDROFOLATE CYCLO-LIGASE"/>
    <property type="match status" value="1"/>
</dbReference>
<dbReference type="SUPFAM" id="SSF100950">
    <property type="entry name" value="NagB/RpiA/CoA transferase-like"/>
    <property type="match status" value="1"/>
</dbReference>
<evidence type="ECO:0000313" key="6">
    <source>
        <dbReference type="EMBL" id="GGI71985.1"/>
    </source>
</evidence>
<keyword evidence="3 4" id="KW-0067">ATP-binding</keyword>
<proteinExistence type="inferred from homology"/>
<dbReference type="GO" id="GO:0046872">
    <property type="term" value="F:metal ion binding"/>
    <property type="evidence" value="ECO:0007669"/>
    <property type="project" value="UniProtKB-KW"/>
</dbReference>